<accession>A0A0L0CHJ0</accession>
<organism evidence="1 2">
    <name type="scientific">Lucilia cuprina</name>
    <name type="common">Green bottle fly</name>
    <name type="synonym">Australian sheep blowfly</name>
    <dbReference type="NCBI Taxonomy" id="7375"/>
    <lineage>
        <taxon>Eukaryota</taxon>
        <taxon>Metazoa</taxon>
        <taxon>Ecdysozoa</taxon>
        <taxon>Arthropoda</taxon>
        <taxon>Hexapoda</taxon>
        <taxon>Insecta</taxon>
        <taxon>Pterygota</taxon>
        <taxon>Neoptera</taxon>
        <taxon>Endopterygota</taxon>
        <taxon>Diptera</taxon>
        <taxon>Brachycera</taxon>
        <taxon>Muscomorpha</taxon>
        <taxon>Oestroidea</taxon>
        <taxon>Calliphoridae</taxon>
        <taxon>Luciliinae</taxon>
        <taxon>Lucilia</taxon>
    </lineage>
</organism>
<reference evidence="1 2" key="1">
    <citation type="journal article" date="2015" name="Nat. Commun.">
        <title>Lucilia cuprina genome unlocks parasitic fly biology to underpin future interventions.</title>
        <authorList>
            <person name="Anstead C.A."/>
            <person name="Korhonen P.K."/>
            <person name="Young N.D."/>
            <person name="Hall R.S."/>
            <person name="Jex A.R."/>
            <person name="Murali S.C."/>
            <person name="Hughes D.S."/>
            <person name="Lee S.F."/>
            <person name="Perry T."/>
            <person name="Stroehlein A.J."/>
            <person name="Ansell B.R."/>
            <person name="Breugelmans B."/>
            <person name="Hofmann A."/>
            <person name="Qu J."/>
            <person name="Dugan S."/>
            <person name="Lee S.L."/>
            <person name="Chao H."/>
            <person name="Dinh H."/>
            <person name="Han Y."/>
            <person name="Doddapaneni H.V."/>
            <person name="Worley K.C."/>
            <person name="Muzny D.M."/>
            <person name="Ioannidis P."/>
            <person name="Waterhouse R.M."/>
            <person name="Zdobnov E.M."/>
            <person name="James P.J."/>
            <person name="Bagnall N.H."/>
            <person name="Kotze A.C."/>
            <person name="Gibbs R.A."/>
            <person name="Richards S."/>
            <person name="Batterham P."/>
            <person name="Gasser R.B."/>
        </authorList>
    </citation>
    <scope>NUCLEOTIDE SEQUENCE [LARGE SCALE GENOMIC DNA]</scope>
    <source>
        <strain evidence="1 2">LS</strain>
        <tissue evidence="1">Full body</tissue>
    </source>
</reference>
<comment type="caution">
    <text evidence="1">The sequence shown here is derived from an EMBL/GenBank/DDBJ whole genome shotgun (WGS) entry which is preliminary data.</text>
</comment>
<keyword evidence="2" id="KW-1185">Reference proteome</keyword>
<dbReference type="Proteomes" id="UP000037069">
    <property type="component" value="Unassembled WGS sequence"/>
</dbReference>
<sequence length="237" mass="24294">MGLLGRRRGPRPLPPVVDVTICTGFSRLDELVAAAVVAVGPTATVAAAPVDVGAADAPVAPTPAPPTPPMGGVGGAVDIVITVSAAGVVAVECVAPPSVGRLPTKPPELLPLAAADVEVNVVEPQTHMLSSAGVVWPEESCCKRFTTSVSKSSMRPMRCCIRCSSRRTSTLRSKTVSEVVARDEAISICRSRSKAKLRSLVERAVSTVAGALLPSITTRLSRLGGDESTSPPSSIVS</sequence>
<evidence type="ECO:0000313" key="1">
    <source>
        <dbReference type="EMBL" id="KNC31682.1"/>
    </source>
</evidence>
<dbReference type="EMBL" id="JRES01000394">
    <property type="protein sequence ID" value="KNC31682.1"/>
    <property type="molecule type" value="Genomic_DNA"/>
</dbReference>
<dbReference type="AlphaFoldDB" id="A0A0L0CHJ0"/>
<gene>
    <name evidence="1" type="ORF">FF38_10355</name>
</gene>
<evidence type="ECO:0000313" key="2">
    <source>
        <dbReference type="Proteomes" id="UP000037069"/>
    </source>
</evidence>
<protein>
    <submittedName>
        <fullName evidence="1">Uncharacterized protein</fullName>
    </submittedName>
</protein>
<proteinExistence type="predicted"/>
<name>A0A0L0CHJ0_LUCCU</name>